<keyword evidence="2 5" id="KW-0812">Transmembrane</keyword>
<evidence type="ECO:0000259" key="7">
    <source>
        <dbReference type="PROSITE" id="PS50887"/>
    </source>
</evidence>
<dbReference type="AlphaFoldDB" id="A0A1H4B4Q7"/>
<keyword evidence="4 5" id="KW-0472">Membrane</keyword>
<dbReference type="Proteomes" id="UP000242469">
    <property type="component" value="Unassembled WGS sequence"/>
</dbReference>
<dbReference type="OrthoDB" id="9812260at2"/>
<dbReference type="GO" id="GO:0016020">
    <property type="term" value="C:membrane"/>
    <property type="evidence" value="ECO:0007669"/>
    <property type="project" value="UniProtKB-SubCell"/>
</dbReference>
<comment type="subcellular location">
    <subcellularLocation>
        <location evidence="1">Membrane</location>
    </subcellularLocation>
</comment>
<dbReference type="InterPro" id="IPR042240">
    <property type="entry name" value="CHASE_sf"/>
</dbReference>
<evidence type="ECO:0000256" key="5">
    <source>
        <dbReference type="SAM" id="Phobius"/>
    </source>
</evidence>
<dbReference type="Gene3D" id="3.30.70.270">
    <property type="match status" value="1"/>
</dbReference>
<dbReference type="InterPro" id="IPR052163">
    <property type="entry name" value="DGC-Regulatory_Protein"/>
</dbReference>
<evidence type="ECO:0000313" key="9">
    <source>
        <dbReference type="Proteomes" id="UP000242469"/>
    </source>
</evidence>
<dbReference type="GO" id="GO:0003824">
    <property type="term" value="F:catalytic activity"/>
    <property type="evidence" value="ECO:0007669"/>
    <property type="project" value="UniProtKB-ARBA"/>
</dbReference>
<dbReference type="GO" id="GO:0007165">
    <property type="term" value="P:signal transduction"/>
    <property type="evidence" value="ECO:0007669"/>
    <property type="project" value="UniProtKB-ARBA"/>
</dbReference>
<dbReference type="STRING" id="1122198.SAMN02745729_103174"/>
<dbReference type="Gene3D" id="3.30.450.350">
    <property type="entry name" value="CHASE domain"/>
    <property type="match status" value="1"/>
</dbReference>
<dbReference type="NCBIfam" id="TIGR00254">
    <property type="entry name" value="GGDEF"/>
    <property type="match status" value="1"/>
</dbReference>
<evidence type="ECO:0000256" key="1">
    <source>
        <dbReference type="ARBA" id="ARBA00004370"/>
    </source>
</evidence>
<dbReference type="PROSITE" id="PS50839">
    <property type="entry name" value="CHASE"/>
    <property type="match status" value="1"/>
</dbReference>
<dbReference type="SUPFAM" id="SSF55073">
    <property type="entry name" value="Nucleotide cyclase"/>
    <property type="match status" value="1"/>
</dbReference>
<dbReference type="SMART" id="SM01079">
    <property type="entry name" value="CHASE"/>
    <property type="match status" value="1"/>
</dbReference>
<evidence type="ECO:0000259" key="6">
    <source>
        <dbReference type="PROSITE" id="PS50839"/>
    </source>
</evidence>
<dbReference type="InterPro" id="IPR006189">
    <property type="entry name" value="CHASE_dom"/>
</dbReference>
<evidence type="ECO:0000256" key="4">
    <source>
        <dbReference type="ARBA" id="ARBA00023136"/>
    </source>
</evidence>
<keyword evidence="9" id="KW-1185">Reference proteome</keyword>
<feature type="transmembrane region" description="Helical" evidence="5">
    <location>
        <begin position="263"/>
        <end position="284"/>
    </location>
</feature>
<dbReference type="InterPro" id="IPR000160">
    <property type="entry name" value="GGDEF_dom"/>
</dbReference>
<dbReference type="SMART" id="SM00267">
    <property type="entry name" value="GGDEF"/>
    <property type="match status" value="1"/>
</dbReference>
<reference evidence="9" key="1">
    <citation type="submission" date="2016-10" db="EMBL/GenBank/DDBJ databases">
        <authorList>
            <person name="Varghese N."/>
            <person name="Submissions S."/>
        </authorList>
    </citation>
    <scope>NUCLEOTIDE SEQUENCE [LARGE SCALE GENOMIC DNA]</scope>
    <source>
        <strain evidence="9">DSM 11526</strain>
    </source>
</reference>
<dbReference type="Pfam" id="PF03924">
    <property type="entry name" value="CHASE"/>
    <property type="match status" value="1"/>
</dbReference>
<dbReference type="InterPro" id="IPR043128">
    <property type="entry name" value="Rev_trsase/Diguanyl_cyclase"/>
</dbReference>
<evidence type="ECO:0000313" key="8">
    <source>
        <dbReference type="EMBL" id="SEA43140.1"/>
    </source>
</evidence>
<dbReference type="PANTHER" id="PTHR46663">
    <property type="entry name" value="DIGUANYLATE CYCLASE DGCT-RELATED"/>
    <property type="match status" value="1"/>
</dbReference>
<accession>A0A1H4B4Q7</accession>
<evidence type="ECO:0000256" key="2">
    <source>
        <dbReference type="ARBA" id="ARBA00022692"/>
    </source>
</evidence>
<organism evidence="8 9">
    <name type="scientific">Marinobacterium iners DSM 11526</name>
    <dbReference type="NCBI Taxonomy" id="1122198"/>
    <lineage>
        <taxon>Bacteria</taxon>
        <taxon>Pseudomonadati</taxon>
        <taxon>Pseudomonadota</taxon>
        <taxon>Gammaproteobacteria</taxon>
        <taxon>Oceanospirillales</taxon>
        <taxon>Oceanospirillaceae</taxon>
        <taxon>Marinobacterium</taxon>
    </lineage>
</organism>
<name>A0A1H4B4Q7_9GAMM</name>
<feature type="domain" description="CHASE" evidence="6">
    <location>
        <begin position="114"/>
        <end position="202"/>
    </location>
</feature>
<dbReference type="Pfam" id="PF00990">
    <property type="entry name" value="GGDEF"/>
    <property type="match status" value="1"/>
</dbReference>
<dbReference type="PROSITE" id="PS50887">
    <property type="entry name" value="GGDEF"/>
    <property type="match status" value="1"/>
</dbReference>
<dbReference type="InterPro" id="IPR029787">
    <property type="entry name" value="Nucleotide_cyclase"/>
</dbReference>
<sequence>MPPLHRPHKPISSRVVFLAALLLVIAGLAVTEYVVRMAEQRVAQVRTIEATAILAQMRAQLESEINSVLYLSRGLISYVAVQPAYDPDRWRELAAEVAHDSTLVRNIGLAPDNVMRFVYPLEGNEQALGLDYRNTPEQWPAVERAISSGKLNLAGPFELKQGGVGIVARSPVYFMDDGKKRYWGLASIVIDFPRLLEQARVSAHVEGFDIAIRGRDGFGAKGAVFFGLAKVFEDPVVEMTVHFPNGSWIMAARSSPGVSTPVIVIRLAAWLLIMILAGLFLLLFRLYRFAHEQSVSDPLTGLANRRLLLGRAEYLAQLYSRTGQGFALFFVDLNRFKQVNDRFGHHVGDQLLIEAANRLSQSVRQSDTLARNGGDEFILLQPGVNAGDASAIASKLEAMMDRPFMIEGHSLQISASVGCAVFPQDVNNVEAVINLADSRMYERKQEKRARQS</sequence>
<dbReference type="CDD" id="cd01949">
    <property type="entry name" value="GGDEF"/>
    <property type="match status" value="1"/>
</dbReference>
<feature type="domain" description="GGDEF" evidence="7">
    <location>
        <begin position="324"/>
        <end position="452"/>
    </location>
</feature>
<dbReference type="EMBL" id="FNRJ01000003">
    <property type="protein sequence ID" value="SEA43140.1"/>
    <property type="molecule type" value="Genomic_DNA"/>
</dbReference>
<proteinExistence type="predicted"/>
<gene>
    <name evidence="8" type="ORF">SAMN02745729_103174</name>
</gene>
<evidence type="ECO:0000256" key="3">
    <source>
        <dbReference type="ARBA" id="ARBA00022989"/>
    </source>
</evidence>
<protein>
    <submittedName>
        <fullName evidence="8">Diguanylate cyclase (GGDEF) domain-containing protein</fullName>
    </submittedName>
</protein>
<keyword evidence="3 5" id="KW-1133">Transmembrane helix</keyword>
<dbReference type="PANTHER" id="PTHR46663:SF2">
    <property type="entry name" value="GGDEF DOMAIN-CONTAINING PROTEIN"/>
    <property type="match status" value="1"/>
</dbReference>